<dbReference type="EMBL" id="HE663493">
    <property type="protein sequence ID" value="CCG09752.1"/>
    <property type="molecule type" value="Genomic_DNA"/>
</dbReference>
<dbReference type="CDD" id="cd00947">
    <property type="entry name" value="TBP_aldolase_IIB"/>
    <property type="match status" value="1"/>
</dbReference>
<dbReference type="Gene3D" id="3.20.20.70">
    <property type="entry name" value="Aldolase class I"/>
    <property type="match status" value="1"/>
</dbReference>
<dbReference type="eggNOG" id="COG0191">
    <property type="taxonomic scope" value="Bacteria"/>
</dbReference>
<proteinExistence type="predicted"/>
<evidence type="ECO:0000256" key="5">
    <source>
        <dbReference type="PIRSR" id="PIRSR001359-3"/>
    </source>
</evidence>
<feature type="binding site" evidence="4">
    <location>
        <position position="208"/>
    </location>
    <ligand>
        <name>dihydroxyacetone phosphate</name>
        <dbReference type="ChEBI" id="CHEBI:57642"/>
    </ligand>
</feature>
<gene>
    <name evidence="6" type="primary">cbbA</name>
    <name evidence="6" type="ORF">RSPPHO_03126</name>
</gene>
<feature type="binding site" evidence="4">
    <location>
        <begin position="257"/>
        <end position="260"/>
    </location>
    <ligand>
        <name>dihydroxyacetone phosphate</name>
        <dbReference type="ChEBI" id="CHEBI:57642"/>
    </ligand>
</feature>
<feature type="binding site" evidence="5">
    <location>
        <position position="137"/>
    </location>
    <ligand>
        <name>Zn(2+)</name>
        <dbReference type="ChEBI" id="CHEBI:29105"/>
        <label>2</label>
    </ligand>
</feature>
<keyword evidence="5" id="KW-0862">Zinc</keyword>
<dbReference type="EC" id="4.1.2.13" evidence="6"/>
<dbReference type="InterPro" id="IPR000771">
    <property type="entry name" value="FBA_II"/>
</dbReference>
<feature type="binding site" evidence="5">
    <location>
        <position position="167"/>
    </location>
    <ligand>
        <name>Zn(2+)</name>
        <dbReference type="ChEBI" id="CHEBI:29105"/>
        <label>2</label>
    </ligand>
</feature>
<keyword evidence="2" id="KW-0113">Calvin cycle</keyword>
<evidence type="ECO:0000256" key="3">
    <source>
        <dbReference type="PIRSR" id="PIRSR001359-1"/>
    </source>
</evidence>
<dbReference type="InterPro" id="IPR050246">
    <property type="entry name" value="Class_II_FBP_aldolase"/>
</dbReference>
<feature type="binding site" evidence="5">
    <location>
        <position position="207"/>
    </location>
    <ligand>
        <name>Zn(2+)</name>
        <dbReference type="ChEBI" id="CHEBI:29105"/>
        <label>1</label>
        <note>catalytic</note>
    </ligand>
</feature>
<evidence type="ECO:0000256" key="2">
    <source>
        <dbReference type="ARBA" id="ARBA00022567"/>
    </source>
</evidence>
<evidence type="ECO:0000313" key="7">
    <source>
        <dbReference type="Proteomes" id="UP000033220"/>
    </source>
</evidence>
<dbReference type="KEGG" id="rpm:RSPPHO_03126"/>
<dbReference type="GO" id="GO:0004332">
    <property type="term" value="F:fructose-bisphosphate aldolase activity"/>
    <property type="evidence" value="ECO:0007669"/>
    <property type="project" value="UniProtKB-EC"/>
</dbReference>
<evidence type="ECO:0000313" key="6">
    <source>
        <dbReference type="EMBL" id="CCG09752.1"/>
    </source>
</evidence>
<name>H6SR30_PARPM</name>
<comment type="pathway">
    <text evidence="1">Carbohydrate biosynthesis; Calvin cycle.</text>
</comment>
<dbReference type="PANTHER" id="PTHR30304:SF0">
    <property type="entry name" value="D-TAGATOSE-1,6-BISPHOSPHATE ALDOLASE SUBUNIT GATY-RELATED"/>
    <property type="match status" value="1"/>
</dbReference>
<accession>H6SR30</accession>
<comment type="cofactor">
    <cofactor evidence="5">
        <name>Zn(2+)</name>
        <dbReference type="ChEBI" id="CHEBI:29105"/>
    </cofactor>
    <text evidence="5">Binds 2 Zn(2+) ions per subunit. One is catalytic and the other provides a structural contribution.</text>
</comment>
<sequence>MRLERRRLGRRGLPRPRLSSVARATFPNWLEGFMSRVSLAHLLQDARRRDYAVPAFNAWTYQDALALVRAAEQARSPLIIQTSGTCIRHNGLSFSYQMVENATRQASIPVAIHLDHGQERRLIFDAIRLGYDSVMYDGSMLPMDENIENTRLVKAVADEYGVSVEAEIGHVEKGRGDHEVLTTPEEAQRFLAATGVDALAVAVGTRHGMQSHDAPLHFETLDALGSALDTPLVLHGSSGVADQDLPRVARSLVCKINIATRLRDVFIQALGEEAEAYTGSDHIALMMRAHEATIREAMVLMGLMGSAGRC</sequence>
<dbReference type="AlphaFoldDB" id="H6SR30"/>
<dbReference type="InterPro" id="IPR013785">
    <property type="entry name" value="Aldolase_TIM"/>
</dbReference>
<evidence type="ECO:0000256" key="1">
    <source>
        <dbReference type="ARBA" id="ARBA00005215"/>
    </source>
</evidence>
<feature type="binding site" evidence="5">
    <location>
        <position position="235"/>
    </location>
    <ligand>
        <name>Zn(2+)</name>
        <dbReference type="ChEBI" id="CHEBI:29105"/>
        <label>1</label>
        <note>catalytic</note>
    </ligand>
</feature>
<protein>
    <submittedName>
        <fullName evidence="6">Fructose-bisphosphate aldolase, class II, Calvin cycle subtype</fullName>
        <ecNumber evidence="6">4.1.2.13</ecNumber>
    </submittedName>
</protein>
<keyword evidence="7" id="KW-1185">Reference proteome</keyword>
<organism evidence="6 7">
    <name type="scientific">Pararhodospirillum photometricum DSM 122</name>
    <dbReference type="NCBI Taxonomy" id="1150469"/>
    <lineage>
        <taxon>Bacteria</taxon>
        <taxon>Pseudomonadati</taxon>
        <taxon>Pseudomonadota</taxon>
        <taxon>Alphaproteobacteria</taxon>
        <taxon>Rhodospirillales</taxon>
        <taxon>Rhodospirillaceae</taxon>
        <taxon>Pararhodospirillum</taxon>
    </lineage>
</organism>
<dbReference type="HOGENOM" id="CLU_040088_0_1_5"/>
<feature type="active site" description="Proton donor" evidence="3">
    <location>
        <position position="115"/>
    </location>
</feature>
<dbReference type="PATRIC" id="fig|1150469.3.peg.3524"/>
<evidence type="ECO:0000256" key="4">
    <source>
        <dbReference type="PIRSR" id="PIRSR001359-2"/>
    </source>
</evidence>
<reference evidence="6 7" key="1">
    <citation type="submission" date="2012-02" db="EMBL/GenBank/DDBJ databases">
        <title>Shotgun genome sequence of Phaeospirillum photometricum DSM 122.</title>
        <authorList>
            <person name="Duquesne K."/>
            <person name="Sturgis J."/>
        </authorList>
    </citation>
    <scope>NUCLEOTIDE SEQUENCE [LARGE SCALE GENOMIC DNA]</scope>
    <source>
        <strain evidence="7">DSM122</strain>
    </source>
</reference>
<dbReference type="PIRSF" id="PIRSF001359">
    <property type="entry name" value="F_bP_aldolase_II"/>
    <property type="match status" value="1"/>
</dbReference>
<dbReference type="Pfam" id="PF01116">
    <property type="entry name" value="F_bP_aldolase"/>
    <property type="match status" value="1"/>
</dbReference>
<dbReference type="UniPathway" id="UPA00116"/>
<dbReference type="SUPFAM" id="SSF51569">
    <property type="entry name" value="Aldolase"/>
    <property type="match status" value="1"/>
</dbReference>
<dbReference type="STRING" id="1150469.RSPPHO_03126"/>
<feature type="binding site" evidence="4">
    <location>
        <begin position="236"/>
        <end position="238"/>
    </location>
    <ligand>
        <name>dihydroxyacetone phosphate</name>
        <dbReference type="ChEBI" id="CHEBI:57642"/>
    </ligand>
</feature>
<dbReference type="GO" id="GO:0019253">
    <property type="term" value="P:reductive pentose-phosphate cycle"/>
    <property type="evidence" value="ECO:0007669"/>
    <property type="project" value="UniProtKB-UniPathway"/>
</dbReference>
<dbReference type="PANTHER" id="PTHR30304">
    <property type="entry name" value="D-TAGATOSE-1,6-BISPHOSPHATE ALDOLASE"/>
    <property type="match status" value="1"/>
</dbReference>
<dbReference type="Proteomes" id="UP000033220">
    <property type="component" value="Chromosome DSM 122"/>
</dbReference>
<keyword evidence="6" id="KW-0456">Lyase</keyword>
<dbReference type="GO" id="GO:0008270">
    <property type="term" value="F:zinc ion binding"/>
    <property type="evidence" value="ECO:0007669"/>
    <property type="project" value="InterPro"/>
</dbReference>
<feature type="binding site" evidence="5">
    <location>
        <position position="116"/>
    </location>
    <ligand>
        <name>Zn(2+)</name>
        <dbReference type="ChEBI" id="CHEBI:29105"/>
        <label>1</label>
        <note>catalytic</note>
    </ligand>
</feature>
<keyword evidence="5" id="KW-0479">Metal-binding</keyword>